<dbReference type="InterPro" id="IPR014729">
    <property type="entry name" value="Rossmann-like_a/b/a_fold"/>
</dbReference>
<dbReference type="PROSITE" id="PS51257">
    <property type="entry name" value="PROKAR_LIPOPROTEIN"/>
    <property type="match status" value="1"/>
</dbReference>
<evidence type="ECO:0000313" key="2">
    <source>
        <dbReference type="EMBL" id="ACY22666.1"/>
    </source>
</evidence>
<keyword evidence="3" id="KW-1185">Reference proteome</keyword>
<dbReference type="InterPro" id="IPR006016">
    <property type="entry name" value="UspA"/>
</dbReference>
<evidence type="ECO:0000313" key="3">
    <source>
        <dbReference type="Proteomes" id="UP000001219"/>
    </source>
</evidence>
<dbReference type="Gene3D" id="3.40.50.620">
    <property type="entry name" value="HUPs"/>
    <property type="match status" value="1"/>
</dbReference>
<reference evidence="2 3" key="2">
    <citation type="journal article" date="2010" name="Stand. Genomic Sci.">
        <title>Complete genome sequence of Gordonia bronchialis type strain (3410).</title>
        <authorList>
            <person name="Ivanova N."/>
            <person name="Sikorski J."/>
            <person name="Jando M."/>
            <person name="Lapidus A."/>
            <person name="Nolan M."/>
            <person name="Lucas S."/>
            <person name="Del Rio T.G."/>
            <person name="Tice H."/>
            <person name="Copeland A."/>
            <person name="Cheng J.F."/>
            <person name="Chen F."/>
            <person name="Bruce D."/>
            <person name="Goodwin L."/>
            <person name="Pitluck S."/>
            <person name="Mavromatis K."/>
            <person name="Ovchinnikova G."/>
            <person name="Pati A."/>
            <person name="Chen A."/>
            <person name="Palaniappan K."/>
            <person name="Land M."/>
            <person name="Hauser L."/>
            <person name="Chang Y.J."/>
            <person name="Jeffries C.D."/>
            <person name="Chain P."/>
            <person name="Saunders E."/>
            <person name="Han C."/>
            <person name="Detter J.C."/>
            <person name="Brettin T."/>
            <person name="Rohde M."/>
            <person name="Goker M."/>
            <person name="Bristow J."/>
            <person name="Eisen J.A."/>
            <person name="Markowitz V."/>
            <person name="Hugenholtz P."/>
            <person name="Klenk H.P."/>
            <person name="Kyrpides N.C."/>
        </authorList>
    </citation>
    <scope>NUCLEOTIDE SEQUENCE [LARGE SCALE GENOMIC DNA]</scope>
    <source>
        <strain evidence="3">ATCC 25592 / DSM 43247 / BCRC 13721 / JCM 3198 / KCTC 3076 / NBRC 16047 / NCTC 10667</strain>
    </source>
</reference>
<dbReference type="HOGENOM" id="CLU_111964_0_0_11"/>
<dbReference type="RefSeq" id="WP_012835180.1">
    <property type="nucleotide sequence ID" value="NC_013441.1"/>
</dbReference>
<proteinExistence type="predicted"/>
<dbReference type="KEGG" id="gbr:Gbro_3473"/>
<feature type="domain" description="UspA" evidence="1">
    <location>
        <begin position="26"/>
        <end position="141"/>
    </location>
</feature>
<dbReference type="AlphaFoldDB" id="D0LE74"/>
<dbReference type="Pfam" id="PF00582">
    <property type="entry name" value="Usp"/>
    <property type="match status" value="1"/>
</dbReference>
<dbReference type="Proteomes" id="UP000001219">
    <property type="component" value="Chromosome"/>
</dbReference>
<gene>
    <name evidence="2" type="ordered locus">Gbro_3473</name>
</gene>
<protein>
    <recommendedName>
        <fullName evidence="1">UspA domain-containing protein</fullName>
    </recommendedName>
</protein>
<dbReference type="EMBL" id="CP001802">
    <property type="protein sequence ID" value="ACY22666.1"/>
    <property type="molecule type" value="Genomic_DNA"/>
</dbReference>
<evidence type="ECO:0000259" key="1">
    <source>
        <dbReference type="Pfam" id="PF00582"/>
    </source>
</evidence>
<reference evidence="3" key="1">
    <citation type="submission" date="2009-10" db="EMBL/GenBank/DDBJ databases">
        <title>The complete chromosome of Gordonia bronchialis DSM 43247.</title>
        <authorList>
            <consortium name="US DOE Joint Genome Institute (JGI-PGF)"/>
            <person name="Lucas S."/>
            <person name="Copeland A."/>
            <person name="Lapidus A."/>
            <person name="Glavina del Rio T."/>
            <person name="Dalin E."/>
            <person name="Tice H."/>
            <person name="Bruce D."/>
            <person name="Goodwin L."/>
            <person name="Pitluck S."/>
            <person name="Kyrpides N."/>
            <person name="Mavromatis K."/>
            <person name="Ivanova N."/>
            <person name="Ovchinnikova G."/>
            <person name="Saunders E."/>
            <person name="Brettin T."/>
            <person name="Detter J.C."/>
            <person name="Han C."/>
            <person name="Larimer F."/>
            <person name="Land M."/>
            <person name="Hauser L."/>
            <person name="Markowitz V."/>
            <person name="Cheng J.-F."/>
            <person name="Hugenholtz P."/>
            <person name="Woyke T."/>
            <person name="Wu D."/>
            <person name="Jando M."/>
            <person name="Schneider S."/>
            <person name="Goeker M."/>
            <person name="Klenk H.-P."/>
            <person name="Eisen J.A."/>
        </authorList>
    </citation>
    <scope>NUCLEOTIDE SEQUENCE [LARGE SCALE GENOMIC DNA]</scope>
    <source>
        <strain evidence="3">ATCC 25592 / DSM 43247 / BCRC 13721 / JCM 3198 / KCTC 3076 / NBRC 16047 / NCTC 10667</strain>
    </source>
</reference>
<name>D0LE74_GORB4</name>
<dbReference type="eggNOG" id="COG0589">
    <property type="taxonomic scope" value="Bacteria"/>
</dbReference>
<organism evidence="2 3">
    <name type="scientific">Gordonia bronchialis (strain ATCC 25592 / DSM 43247 / BCRC 13721 / JCM 3198 / KCTC 3076 / NBRC 16047 / NCTC 10667)</name>
    <name type="common">Rhodococcus bronchialis</name>
    <dbReference type="NCBI Taxonomy" id="526226"/>
    <lineage>
        <taxon>Bacteria</taxon>
        <taxon>Bacillati</taxon>
        <taxon>Actinomycetota</taxon>
        <taxon>Actinomycetes</taxon>
        <taxon>Mycobacteriales</taxon>
        <taxon>Gordoniaceae</taxon>
        <taxon>Gordonia</taxon>
    </lineage>
</organism>
<accession>D0LE74</accession>
<dbReference type="SUPFAM" id="SSF52402">
    <property type="entry name" value="Adenine nucleotide alpha hydrolases-like"/>
    <property type="match status" value="1"/>
</dbReference>
<sequence length="191" mass="20492">MTFRPPHHSRRWESFGPWIRPPGNGPIILGCNGSDASTQAIQAARDWVTGLDVVLVTATTGRHRLGHSTVMHDALKADAYLLTDAAITDEHLRSAREAMLRAGATSVRVVTDLGDPVTVLSGVAARLGAEVVVVGMNRRPSWLARALRRRIDDDIGLVVTDGTTHLRARRGAGAVATRRPATIPQVGLAHP</sequence>
<dbReference type="STRING" id="526226.Gbro_3473"/>
<dbReference type="OrthoDB" id="4380370at2"/>